<evidence type="ECO:0000313" key="2">
    <source>
        <dbReference type="EMBL" id="BAT28348.1"/>
    </source>
</evidence>
<sequence>MALVSGQTRTPAELALIERAQAGSASEGQRAALTALRDAGLPSRRVEAWHYTDLRVLLDRALSAGATAADTGATLLTPLLAHSIVVDLGAPAPALRDGLAATPSDRAPDWSRVLNHMDRAHDTIRVVNAAMGATGSRIEVADGVALAHPVELRAMPGQAGAQSFASVTVGAGSSATFVERIVRSGGGTLSTSVGELALGNGADVLWIIDQEKAEGESHLGQLTVSLGADSKLRVFVLNAGGTLVRQEIHCETKGEGADIQIRGVNLLAEGQHIDVTTTLTHSVAHTTATEIFRNVVLGGHGVFQGMIKVARGAQKTDAKLACNTLLLSDDGDFSAKPELEIFADDVQCGHGATAGEIDANHLFYLMSRGIPEREARALLVRAFVDEVVQELEDETIVEALEARIDGWLATH</sequence>
<dbReference type="Pfam" id="PF01458">
    <property type="entry name" value="SUFBD_core"/>
    <property type="match status" value="1"/>
</dbReference>
<dbReference type="InterPro" id="IPR055346">
    <property type="entry name" value="Fe-S_cluster_assembly_SufBD"/>
</dbReference>
<dbReference type="InterPro" id="IPR011542">
    <property type="entry name" value="SUF_FeS_clus_asmbl_SufD"/>
</dbReference>
<dbReference type="PANTHER" id="PTHR43575:SF1">
    <property type="entry name" value="PROTEIN ABCI7, CHLOROPLASTIC"/>
    <property type="match status" value="1"/>
</dbReference>
<dbReference type="PANTHER" id="PTHR43575">
    <property type="entry name" value="PROTEIN ABCI7, CHLOROPLASTIC"/>
    <property type="match status" value="1"/>
</dbReference>
<dbReference type="NCBIfam" id="TIGR01981">
    <property type="entry name" value="sufD"/>
    <property type="match status" value="1"/>
</dbReference>
<dbReference type="InterPro" id="IPR037284">
    <property type="entry name" value="SUF_FeS_clus_asmbl_SufBD_sf"/>
</dbReference>
<dbReference type="GO" id="GO:0016226">
    <property type="term" value="P:iron-sulfur cluster assembly"/>
    <property type="evidence" value="ECO:0007669"/>
    <property type="project" value="InterPro"/>
</dbReference>
<name>A0A0P0Z384_9HYPH</name>
<organism evidence="2">
    <name type="scientific">Aureimonas frigidaquae</name>
    <dbReference type="NCBI Taxonomy" id="424757"/>
    <lineage>
        <taxon>Bacteria</taxon>
        <taxon>Pseudomonadati</taxon>
        <taxon>Pseudomonadota</taxon>
        <taxon>Alphaproteobacteria</taxon>
        <taxon>Hyphomicrobiales</taxon>
        <taxon>Aurantimonadaceae</taxon>
        <taxon>Aureimonas</taxon>
    </lineage>
</organism>
<protein>
    <recommendedName>
        <fullName evidence="1">SUF system FeS cluster assembly SufBD core domain-containing protein</fullName>
    </recommendedName>
</protein>
<evidence type="ECO:0000259" key="1">
    <source>
        <dbReference type="Pfam" id="PF01458"/>
    </source>
</evidence>
<proteinExistence type="predicted"/>
<accession>A0A0P0Z384</accession>
<dbReference type="RefSeq" id="WP_062226192.1">
    <property type="nucleotide sequence ID" value="NZ_BBWR01000002.1"/>
</dbReference>
<dbReference type="AlphaFoldDB" id="A0A0P0Z384"/>
<feature type="domain" description="SUF system FeS cluster assembly SufBD core" evidence="1">
    <location>
        <begin position="163"/>
        <end position="383"/>
    </location>
</feature>
<dbReference type="InterPro" id="IPR000825">
    <property type="entry name" value="SUF_FeS_clus_asmbl_SufBD_core"/>
</dbReference>
<dbReference type="OrthoDB" id="9768262at2"/>
<dbReference type="SUPFAM" id="SSF101960">
    <property type="entry name" value="Stabilizer of iron transporter SufD"/>
    <property type="match status" value="1"/>
</dbReference>
<dbReference type="EMBL" id="LC066377">
    <property type="protein sequence ID" value="BAT28348.1"/>
    <property type="molecule type" value="Genomic_DNA"/>
</dbReference>
<reference evidence="2" key="1">
    <citation type="journal article" date="2015" name="Proc. Natl. Acad. Sci. U.S.A.">
        <title>Bacterial clade with the ribosomal RNA operon on a small plasmid rather than the chromosome.</title>
        <authorList>
            <person name="Anda M."/>
            <person name="Ohtsubo Y."/>
            <person name="Okubo T."/>
            <person name="Sugawara M."/>
            <person name="Nagata Y."/>
            <person name="Tsuda M."/>
            <person name="Minamisawa K."/>
            <person name="Mitsui H."/>
        </authorList>
    </citation>
    <scope>NUCLEOTIDE SEQUENCE</scope>
    <source>
        <strain evidence="2">JCM 14755</strain>
    </source>
</reference>